<feature type="binding site" evidence="10">
    <location>
        <position position="143"/>
    </location>
    <ligand>
        <name>substrate</name>
    </ligand>
</feature>
<feature type="active site" description="Charge relay system" evidence="9">
    <location>
        <position position="219"/>
    </location>
</feature>
<evidence type="ECO:0000256" key="2">
    <source>
        <dbReference type="ARBA" id="ARBA00010541"/>
    </source>
</evidence>
<evidence type="ECO:0000256" key="3">
    <source>
        <dbReference type="ARBA" id="ARBA00022670"/>
    </source>
</evidence>
<feature type="binding site" evidence="10">
    <location>
        <position position="113"/>
    </location>
    <ligand>
        <name>substrate</name>
    </ligand>
</feature>
<dbReference type="SMART" id="SM00228">
    <property type="entry name" value="PDZ"/>
    <property type="match status" value="2"/>
</dbReference>
<organism evidence="12 13">
    <name type="scientific">Pacificispira spongiicola</name>
    <dbReference type="NCBI Taxonomy" id="2729598"/>
    <lineage>
        <taxon>Bacteria</taxon>
        <taxon>Pseudomonadati</taxon>
        <taxon>Pseudomonadota</taxon>
        <taxon>Alphaproteobacteria</taxon>
        <taxon>Rhodospirillales</taxon>
        <taxon>Rhodospirillaceae</taxon>
        <taxon>Pacificispira</taxon>
    </lineage>
</organism>
<evidence type="ECO:0000256" key="1">
    <source>
        <dbReference type="ARBA" id="ARBA00004418"/>
    </source>
</evidence>
<keyword evidence="3" id="KW-0645">Protease</keyword>
<dbReference type="Gene3D" id="2.30.42.10">
    <property type="match status" value="2"/>
</dbReference>
<dbReference type="AlphaFoldDB" id="A0A7Y0E3M9"/>
<keyword evidence="4" id="KW-0732">Signal</keyword>
<dbReference type="RefSeq" id="WP_169627001.1">
    <property type="nucleotide sequence ID" value="NZ_JABBNT010000007.1"/>
</dbReference>
<keyword evidence="8" id="KW-0720">Serine protease</keyword>
<feature type="domain" description="PDZ" evidence="11">
    <location>
        <begin position="289"/>
        <end position="354"/>
    </location>
</feature>
<proteinExistence type="inferred from homology"/>
<dbReference type="Gene3D" id="2.40.10.120">
    <property type="match status" value="1"/>
</dbReference>
<feature type="active site" description="Charge relay system" evidence="9">
    <location>
        <position position="143"/>
    </location>
</feature>
<evidence type="ECO:0000313" key="12">
    <source>
        <dbReference type="EMBL" id="NMM46603.1"/>
    </source>
</evidence>
<dbReference type="PANTHER" id="PTHR22939">
    <property type="entry name" value="SERINE PROTEASE FAMILY S1C HTRA-RELATED"/>
    <property type="match status" value="1"/>
</dbReference>
<evidence type="ECO:0000313" key="13">
    <source>
        <dbReference type="Proteomes" id="UP000539372"/>
    </source>
</evidence>
<feature type="binding site" evidence="10">
    <location>
        <begin position="217"/>
        <end position="219"/>
    </location>
    <ligand>
        <name>substrate</name>
    </ligand>
</feature>
<evidence type="ECO:0000256" key="7">
    <source>
        <dbReference type="ARBA" id="ARBA00022801"/>
    </source>
</evidence>
<dbReference type="InterPro" id="IPR011782">
    <property type="entry name" value="Pept_S1C_Do"/>
</dbReference>
<dbReference type="PANTHER" id="PTHR22939:SF129">
    <property type="entry name" value="SERINE PROTEASE HTRA2, MITOCHONDRIAL"/>
    <property type="match status" value="1"/>
</dbReference>
<keyword evidence="5" id="KW-0677">Repeat</keyword>
<keyword evidence="7" id="KW-0378">Hydrolase</keyword>
<dbReference type="EMBL" id="JABBNT010000007">
    <property type="protein sequence ID" value="NMM46603.1"/>
    <property type="molecule type" value="Genomic_DNA"/>
</dbReference>
<evidence type="ECO:0000256" key="6">
    <source>
        <dbReference type="ARBA" id="ARBA00022764"/>
    </source>
</evidence>
<reference evidence="12 13" key="1">
    <citation type="submission" date="2020-04" db="EMBL/GenBank/DDBJ databases">
        <title>Rhodospirillaceae bacterium KN72 isolated from deep sea.</title>
        <authorList>
            <person name="Zhang D.-C."/>
        </authorList>
    </citation>
    <scope>NUCLEOTIDE SEQUENCE [LARGE SCALE GENOMIC DNA]</scope>
    <source>
        <strain evidence="12 13">KN72</strain>
    </source>
</reference>
<dbReference type="PROSITE" id="PS50106">
    <property type="entry name" value="PDZ"/>
    <property type="match status" value="2"/>
</dbReference>
<name>A0A7Y0E3M9_9PROT</name>
<feature type="active site" description="Charge relay system" evidence="9">
    <location>
        <position position="113"/>
    </location>
</feature>
<accession>A0A7Y0E3M9</accession>
<gene>
    <name evidence="12" type="ORF">HH303_19080</name>
</gene>
<protein>
    <submittedName>
        <fullName evidence="12">Do family serine endopeptidase</fullName>
    </submittedName>
</protein>
<comment type="subcellular location">
    <subcellularLocation>
        <location evidence="1">Periplasm</location>
    </subcellularLocation>
</comment>
<dbReference type="SUPFAM" id="SSF50494">
    <property type="entry name" value="Trypsin-like serine proteases"/>
    <property type="match status" value="1"/>
</dbReference>
<dbReference type="GO" id="GO:0006508">
    <property type="term" value="P:proteolysis"/>
    <property type="evidence" value="ECO:0007669"/>
    <property type="project" value="UniProtKB-KW"/>
</dbReference>
<dbReference type="InterPro" id="IPR001478">
    <property type="entry name" value="PDZ"/>
</dbReference>
<dbReference type="SUPFAM" id="SSF50156">
    <property type="entry name" value="PDZ domain-like"/>
    <property type="match status" value="2"/>
</dbReference>
<dbReference type="InterPro" id="IPR036034">
    <property type="entry name" value="PDZ_sf"/>
</dbReference>
<feature type="binding site" evidence="10">
    <location>
        <begin position="274"/>
        <end position="278"/>
    </location>
    <ligand>
        <name>substrate</name>
    </ligand>
</feature>
<dbReference type="InterPro" id="IPR041489">
    <property type="entry name" value="PDZ_6"/>
</dbReference>
<sequence>MTERHPLLAAVSAVVLVALGFLCTGSVRAETVAVPQSAEQVRLSYAPLVEQVAPAVVNIYTRKIVETRSPLFNDPFFQKFFGQQFGGTRKRAETALGSGVIVEGDGIVITNHHVIADATDIRVILRDKRQYNAQVVLSDERTDLAILKLEDVKQTLPTVTLGNSDAVHVGDLVLAIGNPFGVGQTVTSGIVSGLARTQVDVADYQSFIQTDAAINPGNSGGALVAMDGSIIGINTAIFSKSGGSHGIGFAIPVNMVQAVLKSALSGQPLVRPWLGFDGKDVDWDMAMALGMNAPHGVIVEQVRDGGPADDAGLESGDIITAIDDIIVDDAQNLRFRAATKGVGEHIRLGILRDGREMEKDLILIAPPEDPPQDPVAIRRDAPIAGARFVNLSPALCMQLGIQPERDGVMVIELLRNSPAARLGLQVGDILVSISGREIDLTEDLRAVLDNPPSSWSLVINRNGEKLSVQLR</sequence>
<comment type="similarity">
    <text evidence="2">Belongs to the peptidase S1C family.</text>
</comment>
<dbReference type="PRINTS" id="PR00834">
    <property type="entry name" value="PROTEASES2C"/>
</dbReference>
<dbReference type="NCBIfam" id="TIGR02037">
    <property type="entry name" value="degP_htrA_DO"/>
    <property type="match status" value="1"/>
</dbReference>
<feature type="domain" description="PDZ" evidence="11">
    <location>
        <begin position="388"/>
        <end position="463"/>
    </location>
</feature>
<comment type="caution">
    <text evidence="12">The sequence shown here is derived from an EMBL/GenBank/DDBJ whole genome shotgun (WGS) entry which is preliminary data.</text>
</comment>
<evidence type="ECO:0000256" key="10">
    <source>
        <dbReference type="PIRSR" id="PIRSR611782-2"/>
    </source>
</evidence>
<evidence type="ECO:0000259" key="11">
    <source>
        <dbReference type="PROSITE" id="PS50106"/>
    </source>
</evidence>
<dbReference type="Pfam" id="PF13180">
    <property type="entry name" value="PDZ_2"/>
    <property type="match status" value="1"/>
</dbReference>
<dbReference type="Proteomes" id="UP000539372">
    <property type="component" value="Unassembled WGS sequence"/>
</dbReference>
<dbReference type="Pfam" id="PF17820">
    <property type="entry name" value="PDZ_6"/>
    <property type="match status" value="1"/>
</dbReference>
<evidence type="ECO:0000256" key="5">
    <source>
        <dbReference type="ARBA" id="ARBA00022737"/>
    </source>
</evidence>
<dbReference type="Pfam" id="PF13365">
    <property type="entry name" value="Trypsin_2"/>
    <property type="match status" value="1"/>
</dbReference>
<dbReference type="CDD" id="cd06779">
    <property type="entry name" value="cpPDZ_Deg_HtrA-like"/>
    <property type="match status" value="1"/>
</dbReference>
<dbReference type="InterPro" id="IPR001940">
    <property type="entry name" value="Peptidase_S1C"/>
</dbReference>
<keyword evidence="13" id="KW-1185">Reference proteome</keyword>
<dbReference type="GO" id="GO:0004252">
    <property type="term" value="F:serine-type endopeptidase activity"/>
    <property type="evidence" value="ECO:0007669"/>
    <property type="project" value="InterPro"/>
</dbReference>
<evidence type="ECO:0000256" key="8">
    <source>
        <dbReference type="ARBA" id="ARBA00022825"/>
    </source>
</evidence>
<dbReference type="GO" id="GO:0042597">
    <property type="term" value="C:periplasmic space"/>
    <property type="evidence" value="ECO:0007669"/>
    <property type="project" value="UniProtKB-SubCell"/>
</dbReference>
<evidence type="ECO:0000256" key="4">
    <source>
        <dbReference type="ARBA" id="ARBA00022729"/>
    </source>
</evidence>
<keyword evidence="6" id="KW-0574">Periplasm</keyword>
<dbReference type="InterPro" id="IPR009003">
    <property type="entry name" value="Peptidase_S1_PA"/>
</dbReference>
<evidence type="ECO:0000256" key="9">
    <source>
        <dbReference type="PIRSR" id="PIRSR611782-1"/>
    </source>
</evidence>